<dbReference type="OrthoDB" id="147801at2"/>
<dbReference type="PANTHER" id="PTHR38433:SF1">
    <property type="entry name" value="DUF1641 DOMAIN-CONTAINING PROTEIN"/>
    <property type="match status" value="1"/>
</dbReference>
<sequence length="159" mass="17369">MAKPISHINEPSLNEKEIQNQVLEKVIQDVTQNANGIQEAIKLLQELHESGILEAVNSLIEAKEKIAKIAVGQMLRPPVTNAINNGMAAAGILTELNPEMTKKMMEGLSKGLQKAEEGLQQNQKVGLFELIKLTKDPDVNRAMGFGINFLKGLGEGMKE</sequence>
<dbReference type="AlphaFoldDB" id="A0A0M0GJW1"/>
<dbReference type="PANTHER" id="PTHR38433">
    <property type="match status" value="1"/>
</dbReference>
<evidence type="ECO:0000256" key="1">
    <source>
        <dbReference type="SAM" id="Coils"/>
    </source>
</evidence>
<name>A0A0M0GJW1_SPOGL</name>
<evidence type="ECO:0008006" key="4">
    <source>
        <dbReference type="Google" id="ProtNLM"/>
    </source>
</evidence>
<feature type="coiled-coil region" evidence="1">
    <location>
        <begin position="13"/>
        <end position="47"/>
    </location>
</feature>
<protein>
    <recommendedName>
        <fullName evidence="4">DUF1641 domain-containing protein</fullName>
    </recommendedName>
</protein>
<dbReference type="RefSeq" id="WP_053437515.1">
    <property type="nucleotide sequence ID" value="NZ_LGUF01000007.1"/>
</dbReference>
<gene>
    <name evidence="2" type="ORF">AF332_27280</name>
</gene>
<reference evidence="3" key="1">
    <citation type="submission" date="2015-07" db="EMBL/GenBank/DDBJ databases">
        <title>Fjat-10036 dsm4.</title>
        <authorList>
            <person name="Liu B."/>
            <person name="Wang J."/>
            <person name="Zhu Y."/>
            <person name="Liu G."/>
            <person name="Chen Q."/>
            <person name="Chen Z."/>
            <person name="Lan J."/>
            <person name="Che J."/>
            <person name="Ge C."/>
            <person name="Shi H."/>
            <person name="Pan Z."/>
            <person name="Liu X."/>
        </authorList>
    </citation>
    <scope>NUCLEOTIDE SEQUENCE [LARGE SCALE GENOMIC DNA]</scope>
    <source>
        <strain evidence="3">DSM 4</strain>
    </source>
</reference>
<organism evidence="2 3">
    <name type="scientific">Sporosarcina globispora</name>
    <name type="common">Bacillus globisporus</name>
    <dbReference type="NCBI Taxonomy" id="1459"/>
    <lineage>
        <taxon>Bacteria</taxon>
        <taxon>Bacillati</taxon>
        <taxon>Bacillota</taxon>
        <taxon>Bacilli</taxon>
        <taxon>Bacillales</taxon>
        <taxon>Caryophanaceae</taxon>
        <taxon>Sporosarcina</taxon>
    </lineage>
</organism>
<accession>A0A0M0GJW1</accession>
<keyword evidence="1" id="KW-0175">Coiled coil</keyword>
<dbReference type="Proteomes" id="UP000037109">
    <property type="component" value="Unassembled WGS sequence"/>
</dbReference>
<dbReference type="InterPro" id="IPR012440">
    <property type="entry name" value="DUF1641"/>
</dbReference>
<proteinExistence type="predicted"/>
<keyword evidence="3" id="KW-1185">Reference proteome</keyword>
<evidence type="ECO:0000313" key="3">
    <source>
        <dbReference type="Proteomes" id="UP000037109"/>
    </source>
</evidence>
<dbReference type="EMBL" id="LGUF01000007">
    <property type="protein sequence ID" value="KON90139.1"/>
    <property type="molecule type" value="Genomic_DNA"/>
</dbReference>
<dbReference type="PATRIC" id="fig|1459.3.peg.6010"/>
<dbReference type="Pfam" id="PF07849">
    <property type="entry name" value="DUF1641"/>
    <property type="match status" value="1"/>
</dbReference>
<dbReference type="STRING" id="1459.AF332_27280"/>
<evidence type="ECO:0000313" key="2">
    <source>
        <dbReference type="EMBL" id="KON90139.1"/>
    </source>
</evidence>
<comment type="caution">
    <text evidence="2">The sequence shown here is derived from an EMBL/GenBank/DDBJ whole genome shotgun (WGS) entry which is preliminary data.</text>
</comment>